<name>B3QRI9_CHLP8</name>
<keyword evidence="5" id="KW-0051">Antiviral defense</keyword>
<dbReference type="Proteomes" id="UP000008811">
    <property type="component" value="Chromosome"/>
</dbReference>
<feature type="domain" description="CRISPR type III-associated protein" evidence="7">
    <location>
        <begin position="35"/>
        <end position="321"/>
    </location>
</feature>
<dbReference type="eggNOG" id="COG1332">
    <property type="taxonomic scope" value="Bacteria"/>
</dbReference>
<dbReference type="GO" id="GO:0003723">
    <property type="term" value="F:RNA binding"/>
    <property type="evidence" value="ECO:0007669"/>
    <property type="project" value="UniProtKB-KW"/>
</dbReference>
<dbReference type="InterPro" id="IPR010173">
    <property type="entry name" value="CRISPR-assoc_Csm5"/>
</dbReference>
<organism evidence="8 9">
    <name type="scientific">Chlorobaculum parvum (strain DSM 263 / NCIMB 8327)</name>
    <name type="common">Chlorobium vibrioforme subsp. thiosulfatophilum</name>
    <dbReference type="NCBI Taxonomy" id="517417"/>
    <lineage>
        <taxon>Bacteria</taxon>
        <taxon>Pseudomonadati</taxon>
        <taxon>Chlorobiota</taxon>
        <taxon>Chlorobiia</taxon>
        <taxon>Chlorobiales</taxon>
        <taxon>Chlorobiaceae</taxon>
        <taxon>Chlorobaculum</taxon>
    </lineage>
</organism>
<gene>
    <name evidence="8" type="ordered locus">Cpar_0083</name>
</gene>
<dbReference type="RefSeq" id="WP_012501346.1">
    <property type="nucleotide sequence ID" value="NC_011027.1"/>
</dbReference>
<dbReference type="HOGENOM" id="CLU_548243_0_0_10"/>
<comment type="function">
    <text evidence="1">This subunit might be involved in maturation of a crRNA intermediate to its mature form.</text>
</comment>
<dbReference type="EMBL" id="CP001099">
    <property type="protein sequence ID" value="ACF10511.1"/>
    <property type="molecule type" value="Genomic_DNA"/>
</dbReference>
<dbReference type="Pfam" id="PF03787">
    <property type="entry name" value="RAMPs"/>
    <property type="match status" value="1"/>
</dbReference>
<protein>
    <recommendedName>
        <fullName evidence="3">CRISPR system Cms protein Csm5</fullName>
    </recommendedName>
    <alternativeName>
        <fullName evidence="6">CRISPR type III A-associated protein Csm5</fullName>
    </alternativeName>
</protein>
<dbReference type="PANTHER" id="PTHR38007">
    <property type="entry name" value="CRISPR SYSTEM CMS PROTEIN CSM5"/>
    <property type="match status" value="1"/>
</dbReference>
<dbReference type="PANTHER" id="PTHR38007:SF1">
    <property type="entry name" value="CRISPR SYSTEM CMS PROTEIN CSM5"/>
    <property type="match status" value="1"/>
</dbReference>
<keyword evidence="4" id="KW-0694">RNA-binding</keyword>
<evidence type="ECO:0000313" key="9">
    <source>
        <dbReference type="Proteomes" id="UP000008811"/>
    </source>
</evidence>
<evidence type="ECO:0000256" key="5">
    <source>
        <dbReference type="ARBA" id="ARBA00023118"/>
    </source>
</evidence>
<dbReference type="STRING" id="517417.Cpar_0083"/>
<evidence type="ECO:0000256" key="6">
    <source>
        <dbReference type="ARBA" id="ARBA00031720"/>
    </source>
</evidence>
<evidence type="ECO:0000256" key="3">
    <source>
        <dbReference type="ARBA" id="ARBA00016113"/>
    </source>
</evidence>
<evidence type="ECO:0000313" key="8">
    <source>
        <dbReference type="EMBL" id="ACF10511.1"/>
    </source>
</evidence>
<dbReference type="InterPro" id="IPR005537">
    <property type="entry name" value="RAMP_III_fam"/>
</dbReference>
<reference evidence="8" key="1">
    <citation type="submission" date="2008-06" db="EMBL/GenBank/DDBJ databases">
        <title>Complete sequence of Chlorobaculum parvum NCIB 8327.</title>
        <authorList>
            <consortium name="US DOE Joint Genome Institute"/>
            <person name="Lucas S."/>
            <person name="Copeland A."/>
            <person name="Lapidus A."/>
            <person name="Glavina del Rio T."/>
            <person name="Dalin E."/>
            <person name="Tice H."/>
            <person name="Bruce D."/>
            <person name="Goodwin L."/>
            <person name="Pitluck S."/>
            <person name="Schmutz J."/>
            <person name="Larimer F."/>
            <person name="Land M."/>
            <person name="Hauser L."/>
            <person name="Kyrpides N."/>
            <person name="Mikhailova N."/>
            <person name="Zhao F."/>
            <person name="Li T."/>
            <person name="Liu Z."/>
            <person name="Overmann J."/>
            <person name="Bryant D.A."/>
            <person name="Richardson P."/>
        </authorList>
    </citation>
    <scope>NUCLEOTIDE SEQUENCE [LARGE SCALE GENOMIC DNA]</scope>
    <source>
        <strain evidence="8">NCIB 8327</strain>
    </source>
</reference>
<accession>B3QRI9</accession>
<dbReference type="KEGG" id="cpc:Cpar_0083"/>
<comment type="similarity">
    <text evidence="2">Belongs to the CRISPR-associated Csm5 family.</text>
</comment>
<dbReference type="AlphaFoldDB" id="B3QRI9"/>
<evidence type="ECO:0000256" key="2">
    <source>
        <dbReference type="ARBA" id="ARBA00006680"/>
    </source>
</evidence>
<keyword evidence="9" id="KW-1185">Reference proteome</keyword>
<evidence type="ECO:0000256" key="1">
    <source>
        <dbReference type="ARBA" id="ARBA00003088"/>
    </source>
</evidence>
<proteinExistence type="inferred from homology"/>
<evidence type="ECO:0000259" key="7">
    <source>
        <dbReference type="Pfam" id="PF03787"/>
    </source>
</evidence>
<evidence type="ECO:0000256" key="4">
    <source>
        <dbReference type="ARBA" id="ARBA00022884"/>
    </source>
</evidence>
<sequence>MKGKSIQYFLDNLDLLEKNKKSEIERLSRGVTTLHLSNKNKKFIQNGCGERFLPGSSIKGAIRNALLWKMLNADMGLKLKFSKFAYDKFQWCEEWTQAKVLEYINGLSGLSPQKQEEEKERYKKKKPREFASRFSRKDDDAPTSLAQASLDSITLAAFSPEFAGNKALVTPKYIKEYNEQWGKATDIHRDLSRIIRITDANFIERAKWKKIDIATYNLRGERFQKRDNTFAKLEATDKTTKAWFRITLDHDLAREFFGNSIPTYLQSIENILKTVSEFFYAVAREELDFYGKATHVGPVHAVKKWYEELLRSAELEGQEGAQLFRLGWGGGMMTKTQFLHLDEKDRKRSRDLMNPRDETVAPQSRCLQTEKVNGNNNRNQEDKALHPLGWCTLRYLGSNIAKAKDASANAEAKRQATEPAPPGCVRATIMDDESFPIKIKIEEGEYQNSNTNLKIMELQDLQNTQFKKGVVVFVQLNEQQGKKGKKSLRNATYRGKP</sequence>